<dbReference type="GO" id="GO:0032993">
    <property type="term" value="C:protein-DNA complex"/>
    <property type="evidence" value="ECO:0007669"/>
    <property type="project" value="TreeGrafter"/>
</dbReference>
<dbReference type="AlphaFoldDB" id="A0A261RHM2"/>
<dbReference type="FunFam" id="1.10.10.10:FF:000001">
    <property type="entry name" value="LysR family transcriptional regulator"/>
    <property type="match status" value="1"/>
</dbReference>
<dbReference type="PANTHER" id="PTHR30346">
    <property type="entry name" value="TRANSCRIPTIONAL DUAL REGULATOR HCAR-RELATED"/>
    <property type="match status" value="1"/>
</dbReference>
<keyword evidence="2" id="KW-0805">Transcription regulation</keyword>
<evidence type="ECO:0000256" key="1">
    <source>
        <dbReference type="ARBA" id="ARBA00009437"/>
    </source>
</evidence>
<proteinExistence type="inferred from homology"/>
<dbReference type="InterPro" id="IPR005119">
    <property type="entry name" value="LysR_subst-bd"/>
</dbReference>
<dbReference type="Proteomes" id="UP000216857">
    <property type="component" value="Unassembled WGS sequence"/>
</dbReference>
<dbReference type="OrthoDB" id="9157176at2"/>
<gene>
    <name evidence="6" type="ORF">CAL26_10375</name>
</gene>
<evidence type="ECO:0000313" key="7">
    <source>
        <dbReference type="Proteomes" id="UP000216857"/>
    </source>
</evidence>
<feature type="domain" description="HTH lysR-type" evidence="5">
    <location>
        <begin position="1"/>
        <end position="58"/>
    </location>
</feature>
<evidence type="ECO:0000256" key="3">
    <source>
        <dbReference type="ARBA" id="ARBA00023125"/>
    </source>
</evidence>
<protein>
    <submittedName>
        <fullName evidence="6">LysR family transcriptional regulator</fullName>
    </submittedName>
</protein>
<dbReference type="Pfam" id="PF00126">
    <property type="entry name" value="HTH_1"/>
    <property type="match status" value="1"/>
</dbReference>
<evidence type="ECO:0000256" key="4">
    <source>
        <dbReference type="ARBA" id="ARBA00023163"/>
    </source>
</evidence>
<dbReference type="CDD" id="cd08414">
    <property type="entry name" value="PBP2_LTTR_aromatics_like"/>
    <property type="match status" value="1"/>
</dbReference>
<dbReference type="Gene3D" id="1.10.10.10">
    <property type="entry name" value="Winged helix-like DNA-binding domain superfamily/Winged helix DNA-binding domain"/>
    <property type="match status" value="1"/>
</dbReference>
<keyword evidence="4" id="KW-0804">Transcription</keyword>
<dbReference type="Gene3D" id="3.40.190.10">
    <property type="entry name" value="Periplasmic binding protein-like II"/>
    <property type="match status" value="2"/>
</dbReference>
<comment type="caution">
    <text evidence="6">The sequence shown here is derived from an EMBL/GenBank/DDBJ whole genome shotgun (WGS) entry which is preliminary data.</text>
</comment>
<dbReference type="EMBL" id="NEVJ01000002">
    <property type="protein sequence ID" value="OZI23813.1"/>
    <property type="molecule type" value="Genomic_DNA"/>
</dbReference>
<dbReference type="SUPFAM" id="SSF46785">
    <property type="entry name" value="Winged helix' DNA-binding domain"/>
    <property type="match status" value="1"/>
</dbReference>
<name>A0A261RHM2_9BORD</name>
<dbReference type="Pfam" id="PF03466">
    <property type="entry name" value="LysR_substrate"/>
    <property type="match status" value="1"/>
</dbReference>
<dbReference type="PRINTS" id="PR00039">
    <property type="entry name" value="HTHLYSR"/>
</dbReference>
<dbReference type="GO" id="GO:0003700">
    <property type="term" value="F:DNA-binding transcription factor activity"/>
    <property type="evidence" value="ECO:0007669"/>
    <property type="project" value="InterPro"/>
</dbReference>
<comment type="similarity">
    <text evidence="1">Belongs to the LysR transcriptional regulatory family.</text>
</comment>
<dbReference type="InterPro" id="IPR000847">
    <property type="entry name" value="LysR_HTH_N"/>
</dbReference>
<evidence type="ECO:0000313" key="6">
    <source>
        <dbReference type="EMBL" id="OZI23813.1"/>
    </source>
</evidence>
<accession>A0A261RHM2</accession>
<keyword evidence="7" id="KW-1185">Reference proteome</keyword>
<sequence length="310" mass="34011">MELRHLRYFIAAAESGSIRIAAERIHVTQPAISRQIQDLEEELGLMLFERTPRGLKLTVAGQAYLREARAAIAHLEAAARTARRLSSGAQGYLRLGFVENSAWDGIVPDIFRRFQLEVPDVRIELIPMNTPDQLQQIEAGALDGGFVYQYGPLPDTFEALPLRTNDVLLAAPLAWQLPIEPTGNGHAGAGELPDVALRDIADWPFVTFPRTVYPLYFDKLIGACQERGVTLRVVQEVSTEAAMLALVCAGIGAAIVNSANLGRPPALARFARLSDLSIDMPLVFTFGKHAANPVLARFIDTVRDPRPALR</sequence>
<dbReference type="GO" id="GO:0003677">
    <property type="term" value="F:DNA binding"/>
    <property type="evidence" value="ECO:0007669"/>
    <property type="project" value="UniProtKB-KW"/>
</dbReference>
<dbReference type="SUPFAM" id="SSF53850">
    <property type="entry name" value="Periplasmic binding protein-like II"/>
    <property type="match status" value="1"/>
</dbReference>
<dbReference type="PANTHER" id="PTHR30346:SF17">
    <property type="entry name" value="LYSR FAMILY TRANSCRIPTIONAL REGULATOR"/>
    <property type="match status" value="1"/>
</dbReference>
<reference evidence="6" key="1">
    <citation type="submission" date="2017-05" db="EMBL/GenBank/DDBJ databases">
        <title>Complete and WGS of Bordetella genogroups.</title>
        <authorList>
            <person name="Spilker T."/>
            <person name="Lipuma J."/>
        </authorList>
    </citation>
    <scope>NUCLEOTIDE SEQUENCE</scope>
    <source>
        <strain evidence="6">AU21707</strain>
    </source>
</reference>
<evidence type="ECO:0000259" key="5">
    <source>
        <dbReference type="PROSITE" id="PS50931"/>
    </source>
</evidence>
<dbReference type="InterPro" id="IPR036388">
    <property type="entry name" value="WH-like_DNA-bd_sf"/>
</dbReference>
<organism evidence="6 7">
    <name type="scientific">Bordetella genomosp. 9</name>
    <dbReference type="NCBI Taxonomy" id="1416803"/>
    <lineage>
        <taxon>Bacteria</taxon>
        <taxon>Pseudomonadati</taxon>
        <taxon>Pseudomonadota</taxon>
        <taxon>Betaproteobacteria</taxon>
        <taxon>Burkholderiales</taxon>
        <taxon>Alcaligenaceae</taxon>
        <taxon>Bordetella</taxon>
    </lineage>
</organism>
<dbReference type="RefSeq" id="WP_094846774.1">
    <property type="nucleotide sequence ID" value="NZ_NEVJ01000002.1"/>
</dbReference>
<dbReference type="PROSITE" id="PS50931">
    <property type="entry name" value="HTH_LYSR"/>
    <property type="match status" value="1"/>
</dbReference>
<evidence type="ECO:0000256" key="2">
    <source>
        <dbReference type="ARBA" id="ARBA00023015"/>
    </source>
</evidence>
<dbReference type="InterPro" id="IPR036390">
    <property type="entry name" value="WH_DNA-bd_sf"/>
</dbReference>
<keyword evidence="3" id="KW-0238">DNA-binding</keyword>